<name>A0A0D3FF86_9ORYZ</name>
<evidence type="ECO:0000256" key="1">
    <source>
        <dbReference type="SAM" id="MobiDB-lite"/>
    </source>
</evidence>
<organism evidence="2">
    <name type="scientific">Oryza barthii</name>
    <dbReference type="NCBI Taxonomy" id="65489"/>
    <lineage>
        <taxon>Eukaryota</taxon>
        <taxon>Viridiplantae</taxon>
        <taxon>Streptophyta</taxon>
        <taxon>Embryophyta</taxon>
        <taxon>Tracheophyta</taxon>
        <taxon>Spermatophyta</taxon>
        <taxon>Magnoliopsida</taxon>
        <taxon>Liliopsida</taxon>
        <taxon>Poales</taxon>
        <taxon>Poaceae</taxon>
        <taxon>BOP clade</taxon>
        <taxon>Oryzoideae</taxon>
        <taxon>Oryzeae</taxon>
        <taxon>Oryzinae</taxon>
        <taxon>Oryza</taxon>
    </lineage>
</organism>
<dbReference type="AlphaFoldDB" id="A0A0D3FF86"/>
<protein>
    <submittedName>
        <fullName evidence="2">Uncharacterized protein</fullName>
    </submittedName>
</protein>
<evidence type="ECO:0000313" key="3">
    <source>
        <dbReference type="Proteomes" id="UP000026960"/>
    </source>
</evidence>
<dbReference type="PaxDb" id="65489-OBART03G07710.1"/>
<dbReference type="HOGENOM" id="CLU_193279_0_0_1"/>
<reference evidence="2" key="1">
    <citation type="journal article" date="2009" name="Rice">
        <title>De Novo Next Generation Sequencing of Plant Genomes.</title>
        <authorList>
            <person name="Rounsley S."/>
            <person name="Marri P.R."/>
            <person name="Yu Y."/>
            <person name="He R."/>
            <person name="Sisneros N."/>
            <person name="Goicoechea J.L."/>
            <person name="Lee S.J."/>
            <person name="Angelova A."/>
            <person name="Kudrna D."/>
            <person name="Luo M."/>
            <person name="Affourtit J."/>
            <person name="Desany B."/>
            <person name="Knight J."/>
            <person name="Niazi F."/>
            <person name="Egholm M."/>
            <person name="Wing R.A."/>
        </authorList>
    </citation>
    <scope>NUCLEOTIDE SEQUENCE [LARGE SCALE GENOMIC DNA]</scope>
    <source>
        <strain evidence="2">cv. IRGC 105608</strain>
    </source>
</reference>
<accession>A0A0D3FF86</accession>
<evidence type="ECO:0000313" key="2">
    <source>
        <dbReference type="EnsemblPlants" id="OBART03G07710.1"/>
    </source>
</evidence>
<proteinExistence type="predicted"/>
<sequence length="84" mass="9259">MGCFPAVPSLALSRTLPSSAPAVTSPPIGSVDPQSLPPLPQREQKRCSVRRWVAVEVHCQEQLDKRISMPICIKDAILCCQYKQ</sequence>
<dbReference type="Proteomes" id="UP000026960">
    <property type="component" value="Chromosome 3"/>
</dbReference>
<dbReference type="Gramene" id="OBART03G07710.1">
    <property type="protein sequence ID" value="OBART03G07710.1"/>
    <property type="gene ID" value="OBART03G07710"/>
</dbReference>
<reference evidence="2" key="2">
    <citation type="submission" date="2015-03" db="UniProtKB">
        <authorList>
            <consortium name="EnsemblPlants"/>
        </authorList>
    </citation>
    <scope>IDENTIFICATION</scope>
</reference>
<feature type="region of interest" description="Disordered" evidence="1">
    <location>
        <begin position="17"/>
        <end position="42"/>
    </location>
</feature>
<dbReference type="EnsemblPlants" id="OBART03G07710.1">
    <property type="protein sequence ID" value="OBART03G07710.1"/>
    <property type="gene ID" value="OBART03G07710"/>
</dbReference>
<keyword evidence="3" id="KW-1185">Reference proteome</keyword>